<evidence type="ECO:0000313" key="8">
    <source>
        <dbReference type="Proteomes" id="UP000291822"/>
    </source>
</evidence>
<name>A0A4V2NMI7_9GAMM</name>
<evidence type="ECO:0000256" key="2">
    <source>
        <dbReference type="ARBA" id="ARBA00047806"/>
    </source>
</evidence>
<dbReference type="InterPro" id="IPR036509">
    <property type="entry name" value="Met_Sox_Rdtase_MsrA_sf"/>
</dbReference>
<keyword evidence="1 4" id="KW-0560">Oxidoreductase</keyword>
<comment type="caution">
    <text evidence="7">The sequence shown here is derived from an EMBL/GenBank/DDBJ whole genome shotgun (WGS) entry which is preliminary data.</text>
</comment>
<dbReference type="EMBL" id="SJTG01000001">
    <property type="protein sequence ID" value="TCI13487.1"/>
    <property type="molecule type" value="Genomic_DNA"/>
</dbReference>
<keyword evidence="5" id="KW-0732">Signal</keyword>
<evidence type="ECO:0000256" key="5">
    <source>
        <dbReference type="SAM" id="SignalP"/>
    </source>
</evidence>
<keyword evidence="8" id="KW-1185">Reference proteome</keyword>
<dbReference type="RefSeq" id="WP_131149730.1">
    <property type="nucleotide sequence ID" value="NZ_SJTG01000001.1"/>
</dbReference>
<evidence type="ECO:0000256" key="3">
    <source>
        <dbReference type="ARBA" id="ARBA00048782"/>
    </source>
</evidence>
<sequence length="236" mass="25530">MSVITRYTLRGLAAALTLALLNACSSPAQAADGALPAPRVDDALAATHGEATAVFAGGCFWGVESVFDHVKGVRKAWSGYAGGQASTAHYDAVSDGDTGHAESVKVVYDPAQVTYGQLLQVFFSVATDPTELNRQGPDVGTQYRSAVFYGSDEQKRIATAYIEQLTKAHAFSDPIVTQVVPLQGFYKAEDYHQDYARQHPDQPYILINDAPKVARLKSWFPSMYRAEATVVSVQLH</sequence>
<dbReference type="SUPFAM" id="SSF55068">
    <property type="entry name" value="Peptide methionine sulfoxide reductase"/>
    <property type="match status" value="1"/>
</dbReference>
<comment type="function">
    <text evidence="4">Has an important function as a repair enzyme for proteins that have been inactivated by oxidation. Catalyzes the reversible oxidation-reduction of methionine sulfoxide in proteins to methionine.</text>
</comment>
<gene>
    <name evidence="4 7" type="primary">msrA</name>
    <name evidence="7" type="ORF">EZM97_09535</name>
</gene>
<evidence type="ECO:0000256" key="1">
    <source>
        <dbReference type="ARBA" id="ARBA00023002"/>
    </source>
</evidence>
<dbReference type="PANTHER" id="PTHR43774:SF1">
    <property type="entry name" value="PEPTIDE METHIONINE SULFOXIDE REDUCTASE MSRA 2"/>
    <property type="match status" value="1"/>
</dbReference>
<dbReference type="HAMAP" id="MF_01401">
    <property type="entry name" value="MsrA"/>
    <property type="match status" value="1"/>
</dbReference>
<dbReference type="AlphaFoldDB" id="A0A4V2NMI7"/>
<comment type="similarity">
    <text evidence="4">Belongs to the MsrA Met sulfoxide reductase family.</text>
</comment>
<dbReference type="Pfam" id="PF01625">
    <property type="entry name" value="PMSR"/>
    <property type="match status" value="1"/>
</dbReference>
<evidence type="ECO:0000259" key="6">
    <source>
        <dbReference type="Pfam" id="PF01625"/>
    </source>
</evidence>
<dbReference type="EC" id="1.8.4.11" evidence="4"/>
<dbReference type="NCBIfam" id="TIGR00401">
    <property type="entry name" value="msrA"/>
    <property type="match status" value="1"/>
</dbReference>
<dbReference type="InterPro" id="IPR002569">
    <property type="entry name" value="Met_Sox_Rdtase_MsrA_dom"/>
</dbReference>
<feature type="domain" description="Peptide methionine sulphoxide reductase MsrA" evidence="6">
    <location>
        <begin position="52"/>
        <end position="204"/>
    </location>
</feature>
<evidence type="ECO:0000313" key="7">
    <source>
        <dbReference type="EMBL" id="TCI13487.1"/>
    </source>
</evidence>
<dbReference type="Gene3D" id="3.30.1060.10">
    <property type="entry name" value="Peptide methionine sulphoxide reductase MsrA"/>
    <property type="match status" value="1"/>
</dbReference>
<reference evidence="7 8" key="1">
    <citation type="submission" date="2019-02" db="EMBL/GenBank/DDBJ databases">
        <title>Dyella amyloliquefaciens sp. nov., isolated from forest soil.</title>
        <authorList>
            <person name="Gao Z.-H."/>
            <person name="Qiu L.-H."/>
        </authorList>
    </citation>
    <scope>NUCLEOTIDE SEQUENCE [LARGE SCALE GENOMIC DNA]</scope>
    <source>
        <strain evidence="7 8">KACC 12747</strain>
    </source>
</reference>
<dbReference type="GO" id="GO:0033744">
    <property type="term" value="F:L-methionine:thioredoxin-disulfide S-oxidoreductase activity"/>
    <property type="evidence" value="ECO:0007669"/>
    <property type="project" value="RHEA"/>
</dbReference>
<comment type="catalytic activity">
    <reaction evidence="2 4">
        <text>L-methionyl-[protein] + [thioredoxin]-disulfide + H2O = L-methionyl-(S)-S-oxide-[protein] + [thioredoxin]-dithiol</text>
        <dbReference type="Rhea" id="RHEA:14217"/>
        <dbReference type="Rhea" id="RHEA-COMP:10698"/>
        <dbReference type="Rhea" id="RHEA-COMP:10700"/>
        <dbReference type="Rhea" id="RHEA-COMP:12313"/>
        <dbReference type="Rhea" id="RHEA-COMP:12315"/>
        <dbReference type="ChEBI" id="CHEBI:15377"/>
        <dbReference type="ChEBI" id="CHEBI:16044"/>
        <dbReference type="ChEBI" id="CHEBI:29950"/>
        <dbReference type="ChEBI" id="CHEBI:44120"/>
        <dbReference type="ChEBI" id="CHEBI:50058"/>
        <dbReference type="EC" id="1.8.4.11"/>
    </reaction>
</comment>
<dbReference type="PANTHER" id="PTHR43774">
    <property type="entry name" value="PEPTIDE METHIONINE SULFOXIDE REDUCTASE"/>
    <property type="match status" value="1"/>
</dbReference>
<proteinExistence type="inferred from homology"/>
<protein>
    <recommendedName>
        <fullName evidence="4">Peptide methionine sulfoxide reductase MsrA</fullName>
        <shortName evidence="4">Protein-methionine-S-oxide reductase</shortName>
        <ecNumber evidence="4">1.8.4.11</ecNumber>
    </recommendedName>
    <alternativeName>
        <fullName evidence="4">Peptide-methionine (S)-S-oxide reductase</fullName>
        <shortName evidence="4">Peptide Met(O) reductase</shortName>
    </alternativeName>
</protein>
<feature type="signal peptide" evidence="5">
    <location>
        <begin position="1"/>
        <end position="30"/>
    </location>
</feature>
<feature type="active site" evidence="4">
    <location>
        <position position="59"/>
    </location>
</feature>
<dbReference type="Proteomes" id="UP000291822">
    <property type="component" value="Unassembled WGS sequence"/>
</dbReference>
<accession>A0A4V2NMI7</accession>
<feature type="chain" id="PRO_5020615932" description="Peptide methionine sulfoxide reductase MsrA" evidence="5">
    <location>
        <begin position="31"/>
        <end position="236"/>
    </location>
</feature>
<organism evidence="7 8">
    <name type="scientific">Dyella soli</name>
    <dbReference type="NCBI Taxonomy" id="522319"/>
    <lineage>
        <taxon>Bacteria</taxon>
        <taxon>Pseudomonadati</taxon>
        <taxon>Pseudomonadota</taxon>
        <taxon>Gammaproteobacteria</taxon>
        <taxon>Lysobacterales</taxon>
        <taxon>Rhodanobacteraceae</taxon>
        <taxon>Dyella</taxon>
    </lineage>
</organism>
<comment type="catalytic activity">
    <reaction evidence="3 4">
        <text>[thioredoxin]-disulfide + L-methionine + H2O = L-methionine (S)-S-oxide + [thioredoxin]-dithiol</text>
        <dbReference type="Rhea" id="RHEA:19993"/>
        <dbReference type="Rhea" id="RHEA-COMP:10698"/>
        <dbReference type="Rhea" id="RHEA-COMP:10700"/>
        <dbReference type="ChEBI" id="CHEBI:15377"/>
        <dbReference type="ChEBI" id="CHEBI:29950"/>
        <dbReference type="ChEBI" id="CHEBI:50058"/>
        <dbReference type="ChEBI" id="CHEBI:57844"/>
        <dbReference type="ChEBI" id="CHEBI:58772"/>
        <dbReference type="EC" id="1.8.4.11"/>
    </reaction>
</comment>
<evidence type="ECO:0000256" key="4">
    <source>
        <dbReference type="HAMAP-Rule" id="MF_01401"/>
    </source>
</evidence>
<dbReference type="GO" id="GO:0008113">
    <property type="term" value="F:peptide-methionine (S)-S-oxide reductase activity"/>
    <property type="evidence" value="ECO:0007669"/>
    <property type="project" value="UniProtKB-UniRule"/>
</dbReference>